<accession>A0A382ZG93</accession>
<gene>
    <name evidence="1" type="ORF">METZ01_LOCUS447411</name>
</gene>
<proteinExistence type="predicted"/>
<dbReference type="AlphaFoldDB" id="A0A382ZG93"/>
<reference evidence="1" key="1">
    <citation type="submission" date="2018-05" db="EMBL/GenBank/DDBJ databases">
        <authorList>
            <person name="Lanie J.A."/>
            <person name="Ng W.-L."/>
            <person name="Kazmierczak K.M."/>
            <person name="Andrzejewski T.M."/>
            <person name="Davidsen T.M."/>
            <person name="Wayne K.J."/>
            <person name="Tettelin H."/>
            <person name="Glass J.I."/>
            <person name="Rusch D."/>
            <person name="Podicherti R."/>
            <person name="Tsui H.-C.T."/>
            <person name="Winkler M.E."/>
        </authorList>
    </citation>
    <scope>NUCLEOTIDE SEQUENCE</scope>
</reference>
<name>A0A382ZG93_9ZZZZ</name>
<sequence>MYRCFILEGDPSQDSVVGLFNMTSESVAIVSLFFHFDRIFADLNAPFFFQVRSLSQDLTLEAVGKSVLSHYGKVTISNQCCEIFLPCRKLCSTNQNQSARRLPQGLLWALKRAKPCRGRALQVPGMEANRIPVTRGTNGCLWQIRSGHRDRCTNQTLTMPAWGC</sequence>
<protein>
    <submittedName>
        <fullName evidence="1">Uncharacterized protein</fullName>
    </submittedName>
</protein>
<organism evidence="1">
    <name type="scientific">marine metagenome</name>
    <dbReference type="NCBI Taxonomy" id="408172"/>
    <lineage>
        <taxon>unclassified sequences</taxon>
        <taxon>metagenomes</taxon>
        <taxon>ecological metagenomes</taxon>
    </lineage>
</organism>
<evidence type="ECO:0000313" key="1">
    <source>
        <dbReference type="EMBL" id="SVD94557.1"/>
    </source>
</evidence>
<dbReference type="EMBL" id="UINC01183683">
    <property type="protein sequence ID" value="SVD94557.1"/>
    <property type="molecule type" value="Genomic_DNA"/>
</dbReference>